<evidence type="ECO:0000313" key="1">
    <source>
        <dbReference type="EMBL" id="AWI09718.1"/>
    </source>
</evidence>
<dbReference type="InterPro" id="IPR009057">
    <property type="entry name" value="Homeodomain-like_sf"/>
</dbReference>
<dbReference type="EMBL" id="CP023004">
    <property type="protein sequence ID" value="AWI09718.1"/>
    <property type="molecule type" value="Genomic_DNA"/>
</dbReference>
<gene>
    <name evidence="1" type="ORF">CKA38_11050</name>
</gene>
<dbReference type="KEGG" id="elut:CKA38_11050"/>
<proteinExistence type="predicted"/>
<organism evidence="1 2">
    <name type="scientific">Ereboglobus luteus</name>
    <dbReference type="NCBI Taxonomy" id="1796921"/>
    <lineage>
        <taxon>Bacteria</taxon>
        <taxon>Pseudomonadati</taxon>
        <taxon>Verrucomicrobiota</taxon>
        <taxon>Opitutia</taxon>
        <taxon>Opitutales</taxon>
        <taxon>Opitutaceae</taxon>
        <taxon>Ereboglobus</taxon>
    </lineage>
</organism>
<name>A0A2U8E468_9BACT</name>
<evidence type="ECO:0000313" key="2">
    <source>
        <dbReference type="Proteomes" id="UP000244896"/>
    </source>
</evidence>
<dbReference type="OrthoDB" id="930609at2"/>
<dbReference type="SUPFAM" id="SSF46689">
    <property type="entry name" value="Homeodomain-like"/>
    <property type="match status" value="1"/>
</dbReference>
<sequence length="275" mass="30771">MGASRKNPKKMNLNEKIIRNKVGLLKLAEELNNVSKACQVMGLSRDTFYRYKNAVQEGGVEALIDKNRRVPNHKNRVDERIEKRICELALDNPALGQVRVANELRQKGLIISAGGVRSVWLRHELQTFKLRLKALEAHIAKTGAVLTEAQVVALERKAADDVIDNEIESAHPGYLGCQDTFYVGTIKGVGRIYQQTYIDAYSKVACAKLYTTKTPLPAVDLLNERVLPLHEEGGMGVLRIFPSLRRGCRHDADRAACVLCPFLLEINRLFNQVAV</sequence>
<dbReference type="Proteomes" id="UP000244896">
    <property type="component" value="Chromosome"/>
</dbReference>
<dbReference type="SUPFAM" id="SSF53098">
    <property type="entry name" value="Ribonuclease H-like"/>
    <property type="match status" value="1"/>
</dbReference>
<dbReference type="Pfam" id="PF13551">
    <property type="entry name" value="HTH_29"/>
    <property type="match status" value="1"/>
</dbReference>
<keyword evidence="2" id="KW-1185">Reference proteome</keyword>
<protein>
    <submittedName>
        <fullName evidence="1">Uncharacterized protein</fullName>
    </submittedName>
</protein>
<dbReference type="AlphaFoldDB" id="A0A2U8E468"/>
<accession>A0A2U8E468</accession>
<reference evidence="1 2" key="1">
    <citation type="journal article" date="2018" name="Syst. Appl. Microbiol.">
        <title>Ereboglobus luteus gen. nov. sp. nov. from cockroach guts, and new insights into the oxygen relationship of the genera Opitutus and Didymococcus (Verrucomicrobia: Opitutaceae).</title>
        <authorList>
            <person name="Tegtmeier D."/>
            <person name="Belitz A."/>
            <person name="Radek R."/>
            <person name="Heimerl T."/>
            <person name="Brune A."/>
        </authorList>
    </citation>
    <scope>NUCLEOTIDE SEQUENCE [LARGE SCALE GENOMIC DNA]</scope>
    <source>
        <strain evidence="1 2">Ho45</strain>
    </source>
</reference>
<dbReference type="InterPro" id="IPR012337">
    <property type="entry name" value="RNaseH-like_sf"/>
</dbReference>